<evidence type="ECO:0000313" key="1">
    <source>
        <dbReference type="EMBL" id="CZS92396.1"/>
    </source>
</evidence>
<dbReference type="EMBL" id="FJUX01000012">
    <property type="protein sequence ID" value="CZS92396.1"/>
    <property type="molecule type" value="Genomic_DNA"/>
</dbReference>
<accession>A0A1E1K2N8</accession>
<reference evidence="2" key="1">
    <citation type="submission" date="2016-03" db="EMBL/GenBank/DDBJ databases">
        <authorList>
            <person name="Guldener U."/>
        </authorList>
    </citation>
    <scope>NUCLEOTIDE SEQUENCE [LARGE SCALE GENOMIC DNA]</scope>
    <source>
        <strain evidence="2">04CH-RAC-A.6.1</strain>
    </source>
</reference>
<organism evidence="1 2">
    <name type="scientific">Rhynchosporium agropyri</name>
    <dbReference type="NCBI Taxonomy" id="914238"/>
    <lineage>
        <taxon>Eukaryota</taxon>
        <taxon>Fungi</taxon>
        <taxon>Dikarya</taxon>
        <taxon>Ascomycota</taxon>
        <taxon>Pezizomycotina</taxon>
        <taxon>Leotiomycetes</taxon>
        <taxon>Helotiales</taxon>
        <taxon>Ploettnerulaceae</taxon>
        <taxon>Rhynchosporium</taxon>
    </lineage>
</organism>
<sequence>MHFLADVKRSVRYPDIGYGIKLTLLLSSAQRVRDISVRLPNISIESLCEEQPSIDPRTNALHGEYLRSFAQEIIMNKNMTRIGSLDDAYQQSSEFRPFGIVLSEMEDREEYQLTYIREKHVAGKANFAWPLNISTNYTTQTISHSTKMVVTHLIGALYEQGELDSAEMVARQAVDVLERVKQEKDLKRTELISLKLLQLSLAETLICKALVKRADGAVQNEEIVRKLAEAERILQLQRKGYRHLEESFGRWEEARGQEEVLARSAELNTFRIFMPDFTSIVGRQVDTLAGHIPLTRLEKAVLGIGAGIGALWDTRDREVSFGSILICSITHPKSADLVGIVGEVNGNGIPIERVRDTILSDGPRINSTTLPMEYLRGLPETTVGRVYVNWHVSG</sequence>
<proteinExistence type="predicted"/>
<dbReference type="InterPro" id="IPR007715">
    <property type="entry name" value="Coq4"/>
</dbReference>
<dbReference type="Pfam" id="PF05019">
    <property type="entry name" value="Coq4"/>
    <property type="match status" value="1"/>
</dbReference>
<dbReference type="OrthoDB" id="5340032at2759"/>
<dbReference type="Proteomes" id="UP000178912">
    <property type="component" value="Unassembled WGS sequence"/>
</dbReference>
<dbReference type="GO" id="GO:0006744">
    <property type="term" value="P:ubiquinone biosynthetic process"/>
    <property type="evidence" value="ECO:0007669"/>
    <property type="project" value="InterPro"/>
</dbReference>
<name>A0A1E1K2N8_9HELO</name>
<keyword evidence="2" id="KW-1185">Reference proteome</keyword>
<gene>
    <name evidence="1" type="ORF">RAG0_02836</name>
</gene>
<evidence type="ECO:0000313" key="2">
    <source>
        <dbReference type="Proteomes" id="UP000178912"/>
    </source>
</evidence>
<protein>
    <submittedName>
        <fullName evidence="1">Uncharacterized protein</fullName>
    </submittedName>
</protein>
<dbReference type="AlphaFoldDB" id="A0A1E1K2N8"/>